<dbReference type="InterPro" id="IPR029063">
    <property type="entry name" value="SAM-dependent_MTases_sf"/>
</dbReference>
<accession>A0A1M5XMM3</accession>
<dbReference type="Gene3D" id="3.40.50.150">
    <property type="entry name" value="Vaccinia Virus protein VP39"/>
    <property type="match status" value="1"/>
</dbReference>
<gene>
    <name evidence="1" type="ORF">SAMN02745180_01751</name>
</gene>
<keyword evidence="1" id="KW-0808">Transferase</keyword>
<evidence type="ECO:0000313" key="1">
    <source>
        <dbReference type="EMBL" id="SHI01009.1"/>
    </source>
</evidence>
<dbReference type="AlphaFoldDB" id="A0A1M5XMM3"/>
<dbReference type="CDD" id="cd02440">
    <property type="entry name" value="AdoMet_MTases"/>
    <property type="match status" value="1"/>
</dbReference>
<evidence type="ECO:0000313" key="2">
    <source>
        <dbReference type="Proteomes" id="UP000184389"/>
    </source>
</evidence>
<dbReference type="EMBL" id="FQXR01000007">
    <property type="protein sequence ID" value="SHI01009.1"/>
    <property type="molecule type" value="Genomic_DNA"/>
</dbReference>
<keyword evidence="2" id="KW-1185">Reference proteome</keyword>
<organism evidence="1 2">
    <name type="scientific">Sporanaerobacter acetigenes DSM 13106</name>
    <dbReference type="NCBI Taxonomy" id="1123281"/>
    <lineage>
        <taxon>Bacteria</taxon>
        <taxon>Bacillati</taxon>
        <taxon>Bacillota</taxon>
        <taxon>Tissierellia</taxon>
        <taxon>Tissierellales</taxon>
        <taxon>Sporanaerobacteraceae</taxon>
        <taxon>Sporanaerobacter</taxon>
    </lineage>
</organism>
<dbReference type="SUPFAM" id="SSF53335">
    <property type="entry name" value="S-adenosyl-L-methionine-dependent methyltransferases"/>
    <property type="match status" value="1"/>
</dbReference>
<protein>
    <submittedName>
        <fullName evidence="1">Putative rRNA methylase</fullName>
    </submittedName>
</protein>
<dbReference type="RefSeq" id="WP_072744417.1">
    <property type="nucleotide sequence ID" value="NZ_FQXR01000007.1"/>
</dbReference>
<reference evidence="1 2" key="1">
    <citation type="submission" date="2016-11" db="EMBL/GenBank/DDBJ databases">
        <authorList>
            <person name="Jaros S."/>
            <person name="Januszkiewicz K."/>
            <person name="Wedrychowicz H."/>
        </authorList>
    </citation>
    <scope>NUCLEOTIDE SEQUENCE [LARGE SCALE GENOMIC DNA]</scope>
    <source>
        <strain evidence="1 2">DSM 13106</strain>
    </source>
</reference>
<dbReference type="PANTHER" id="PTHR35276:SF1">
    <property type="entry name" value="TRNA (MNM(5)S(2)U34)-METHYLTRANSFERASE, CHLOROPLASTIC"/>
    <property type="match status" value="1"/>
</dbReference>
<dbReference type="Proteomes" id="UP000184389">
    <property type="component" value="Unassembled WGS sequence"/>
</dbReference>
<keyword evidence="1" id="KW-0489">Methyltransferase</keyword>
<proteinExistence type="predicted"/>
<dbReference type="GO" id="GO:0032259">
    <property type="term" value="P:methylation"/>
    <property type="evidence" value="ECO:0007669"/>
    <property type="project" value="UniProtKB-KW"/>
</dbReference>
<dbReference type="GO" id="GO:0008168">
    <property type="term" value="F:methyltransferase activity"/>
    <property type="evidence" value="ECO:0007669"/>
    <property type="project" value="UniProtKB-KW"/>
</dbReference>
<dbReference type="Pfam" id="PF06962">
    <property type="entry name" value="rRNA_methylase"/>
    <property type="match status" value="1"/>
</dbReference>
<dbReference type="PANTHER" id="PTHR35276">
    <property type="entry name" value="S-ADENOSYL-L-METHIONINE-DEPENDENT METHYLTRANSFERASES SUPERFAMILY PROTEIN"/>
    <property type="match status" value="1"/>
</dbReference>
<name>A0A1M5XMM3_9FIRM</name>
<dbReference type="STRING" id="1123281.SAMN02745180_01751"/>
<dbReference type="OrthoDB" id="9792989at2"/>
<sequence length="189" mass="21286">MSYKYFINALEIAKGIMDNTVFPGDTVIDCTVGNGNDTLYLARLVGLKGKVYGFDIQKKALTLTREKLMSEGLYDRVQLIHDGHENLFEYVDEEIKLGIFNLGYLPGGDHTIVTRSDTTILGIENCLKILSKNGIILIICYTGHVGGLEEKNELEKYFSIVNQKECNVLKFQFINQINNPPVLYGIEKL</sequence>
<dbReference type="InterPro" id="IPR010719">
    <property type="entry name" value="MnmM_MeTrfase"/>
</dbReference>